<evidence type="ECO:0000256" key="5">
    <source>
        <dbReference type="ARBA" id="ARBA00022490"/>
    </source>
</evidence>
<dbReference type="GO" id="GO:0008270">
    <property type="term" value="F:zinc ion binding"/>
    <property type="evidence" value="ECO:0007669"/>
    <property type="project" value="InterPro"/>
</dbReference>
<keyword evidence="8 14" id="KW-0378">Hydrolase</keyword>
<dbReference type="EMBL" id="VIIS01001841">
    <property type="protein sequence ID" value="KAF0292059.1"/>
    <property type="molecule type" value="Genomic_DNA"/>
</dbReference>
<dbReference type="FunFam" id="1.25.40.320:FF:000001">
    <property type="entry name" value="Leukotriene A(4) hydrolase"/>
    <property type="match status" value="1"/>
</dbReference>
<dbReference type="GO" id="GO:0004463">
    <property type="term" value="F:leukotriene-A4 hydrolase activity"/>
    <property type="evidence" value="ECO:0007669"/>
    <property type="project" value="UniProtKB-EC"/>
</dbReference>
<dbReference type="FunFam" id="3.30.2010.30:FF:000001">
    <property type="entry name" value="Leukotriene A(4) hydrolase"/>
    <property type="match status" value="1"/>
</dbReference>
<dbReference type="SUPFAM" id="SSF48371">
    <property type="entry name" value="ARM repeat"/>
    <property type="match status" value="1"/>
</dbReference>
<feature type="binding site" evidence="13">
    <location>
        <position position="317"/>
    </location>
    <ligand>
        <name>Zn(2+)</name>
        <dbReference type="ChEBI" id="CHEBI:29105"/>
        <note>catalytic</note>
    </ligand>
</feature>
<dbReference type="EC" id="3.3.2.6" evidence="14"/>
<protein>
    <recommendedName>
        <fullName evidence="14">Leukotriene A(4) hydrolase</fullName>
        <shortName evidence="14">LTA-4 hydrolase</shortName>
        <ecNumber evidence="14">3.3.2.6</ecNumber>
    </recommendedName>
</protein>
<evidence type="ECO:0000256" key="6">
    <source>
        <dbReference type="ARBA" id="ARBA00022670"/>
    </source>
</evidence>
<dbReference type="GO" id="GO:0070006">
    <property type="term" value="F:metalloaminopeptidase activity"/>
    <property type="evidence" value="ECO:0007669"/>
    <property type="project" value="UniProtKB-ARBA"/>
</dbReference>
<feature type="binding site" evidence="13">
    <location>
        <position position="298"/>
    </location>
    <ligand>
        <name>Zn(2+)</name>
        <dbReference type="ChEBI" id="CHEBI:29105"/>
        <note>catalytic</note>
    </ligand>
</feature>
<dbReference type="InterPro" id="IPR038502">
    <property type="entry name" value="M1_LTA-4_hydro/amino_C_sf"/>
</dbReference>
<feature type="domain" description="Peptidase M1 leukotriene A4 hydrolase/aminopeptidase C-terminal" evidence="15">
    <location>
        <begin position="464"/>
        <end position="608"/>
    </location>
</feature>
<dbReference type="SUPFAM" id="SSF55486">
    <property type="entry name" value="Metalloproteases ('zincins'), catalytic domain"/>
    <property type="match status" value="1"/>
</dbReference>
<accession>A0A6A4VFY3</accession>
<keyword evidence="17" id="KW-1185">Reference proteome</keyword>
<dbReference type="SUPFAM" id="SSF63737">
    <property type="entry name" value="Leukotriene A4 hydrolase N-terminal domain"/>
    <property type="match status" value="1"/>
</dbReference>
<proteinExistence type="inferred from homology"/>
<dbReference type="GO" id="GO:0004301">
    <property type="term" value="F:epoxide hydrolase activity"/>
    <property type="evidence" value="ECO:0007669"/>
    <property type="project" value="TreeGrafter"/>
</dbReference>
<evidence type="ECO:0000313" key="17">
    <source>
        <dbReference type="Proteomes" id="UP000440578"/>
    </source>
</evidence>
<dbReference type="Proteomes" id="UP000440578">
    <property type="component" value="Unassembled WGS sequence"/>
</dbReference>
<dbReference type="Gene3D" id="2.60.40.1730">
    <property type="entry name" value="tricorn interacting facor f3 domain"/>
    <property type="match status" value="1"/>
</dbReference>
<reference evidence="16 17" key="1">
    <citation type="submission" date="2019-07" db="EMBL/GenBank/DDBJ databases">
        <title>Draft genome assembly of a fouling barnacle, Amphibalanus amphitrite (Darwin, 1854): The first reference genome for Thecostraca.</title>
        <authorList>
            <person name="Kim W."/>
        </authorList>
    </citation>
    <scope>NUCLEOTIDE SEQUENCE [LARGE SCALE GENOMIC DNA]</scope>
    <source>
        <strain evidence="16">SNU_AA5</strain>
        <tissue evidence="16">Soma without cirri and trophi</tissue>
    </source>
</reference>
<dbReference type="PANTHER" id="PTHR45726:SF3">
    <property type="entry name" value="LEUKOTRIENE A-4 HYDROLASE"/>
    <property type="match status" value="1"/>
</dbReference>
<evidence type="ECO:0000256" key="14">
    <source>
        <dbReference type="RuleBase" id="RU361141"/>
    </source>
</evidence>
<dbReference type="SMART" id="SM01263">
    <property type="entry name" value="Leuk-A4-hydro_C"/>
    <property type="match status" value="1"/>
</dbReference>
<comment type="catalytic activity">
    <reaction evidence="14">
        <text>leukotriene A4 + H2O = leukotriene B4</text>
        <dbReference type="Rhea" id="RHEA:22324"/>
        <dbReference type="ChEBI" id="CHEBI:15377"/>
        <dbReference type="ChEBI" id="CHEBI:57461"/>
        <dbReference type="ChEBI" id="CHEBI:57463"/>
        <dbReference type="EC" id="3.3.2.6"/>
    </reaction>
</comment>
<feature type="binding site" evidence="12">
    <location>
        <begin position="136"/>
        <end position="138"/>
    </location>
    <ligand>
        <name>a peptide</name>
        <dbReference type="ChEBI" id="CHEBI:60466"/>
    </ligand>
</feature>
<organism evidence="16 17">
    <name type="scientific">Amphibalanus amphitrite</name>
    <name type="common">Striped barnacle</name>
    <name type="synonym">Balanus amphitrite</name>
    <dbReference type="NCBI Taxonomy" id="1232801"/>
    <lineage>
        <taxon>Eukaryota</taxon>
        <taxon>Metazoa</taxon>
        <taxon>Ecdysozoa</taxon>
        <taxon>Arthropoda</taxon>
        <taxon>Crustacea</taxon>
        <taxon>Multicrustacea</taxon>
        <taxon>Cirripedia</taxon>
        <taxon>Thoracica</taxon>
        <taxon>Thoracicalcarea</taxon>
        <taxon>Balanomorpha</taxon>
        <taxon>Balanoidea</taxon>
        <taxon>Balanidae</taxon>
        <taxon>Amphibalaninae</taxon>
        <taxon>Amphibalanus</taxon>
    </lineage>
</organism>
<evidence type="ECO:0000313" key="16">
    <source>
        <dbReference type="EMBL" id="KAF0292059.1"/>
    </source>
</evidence>
<dbReference type="GO" id="GO:0019370">
    <property type="term" value="P:leukotriene biosynthetic process"/>
    <property type="evidence" value="ECO:0007669"/>
    <property type="project" value="UniProtKB-KW"/>
</dbReference>
<dbReference type="FunFam" id="2.60.40.1730:FF:000004">
    <property type="entry name" value="Leukotriene A(4) hydrolase"/>
    <property type="match status" value="1"/>
</dbReference>
<comment type="pathway">
    <text evidence="3 14">Lipid metabolism; leukotriene B4 biosynthesis.</text>
</comment>
<dbReference type="CDD" id="cd09599">
    <property type="entry name" value="M1_LTA4H"/>
    <property type="match status" value="1"/>
</dbReference>
<dbReference type="PRINTS" id="PR00756">
    <property type="entry name" value="ALADIPTASE"/>
</dbReference>
<keyword evidence="7 13" id="KW-0479">Metal-binding</keyword>
<dbReference type="InterPro" id="IPR001930">
    <property type="entry name" value="Peptidase_M1"/>
</dbReference>
<dbReference type="InterPro" id="IPR045357">
    <property type="entry name" value="Aminopeptidase_N-like_N"/>
</dbReference>
<keyword evidence="10 14" id="KW-0482">Metalloprotease</keyword>
<evidence type="ECO:0000256" key="3">
    <source>
        <dbReference type="ARBA" id="ARBA00004716"/>
    </source>
</evidence>
<dbReference type="InterPro" id="IPR012777">
    <property type="entry name" value="LTA4H"/>
</dbReference>
<evidence type="ECO:0000259" key="15">
    <source>
        <dbReference type="SMART" id="SM01263"/>
    </source>
</evidence>
<dbReference type="AlphaFoldDB" id="A0A6A4VFY3"/>
<dbReference type="InterPro" id="IPR042097">
    <property type="entry name" value="Aminopeptidase_N-like_N_sf"/>
</dbReference>
<evidence type="ECO:0000256" key="10">
    <source>
        <dbReference type="ARBA" id="ARBA00023049"/>
    </source>
</evidence>
<gene>
    <name evidence="16" type="primary">Lta4h_0</name>
    <name evidence="16" type="ORF">FJT64_009899</name>
</gene>
<dbReference type="PANTHER" id="PTHR45726">
    <property type="entry name" value="LEUKOTRIENE A-4 HYDROLASE"/>
    <property type="match status" value="1"/>
</dbReference>
<dbReference type="Gene3D" id="3.30.2010.30">
    <property type="match status" value="1"/>
</dbReference>
<sequence length="612" mass="68742">MSAQKWQEGDPSSFSLPKQSVVTAVHLKLRVDFSSRVLTGSADLTVERRDPAATHVVLDTRDLTITAVTDAATGAPLSWTEGEPQPALGRPLHVQLPAGQSVQVSVAYSTQSCCTALAWLEPEQTAGRAHPYVFSQCQAIHCRSMVPVQDTPAVKFTYTAELTVPGELTALMSGLRDGSEKSGEMTTFRFRQPVPVPAYLIAIAVGQLESRSLGERCSVWSEPTVVDKAANEFAETEKMLETAESICGPYVWGVYDLLVLPPSFPYGGMENPCLTFVTPTLLAGDRSLADVVAHEITHSWTGNLVTNRNWEHFWLNEGFTTFVERKIQGRMHGEPARHMSAAGGWKGLKEAIRTRGKDDPLTCLVPRLEGVDPDDAFSCVPYEKGHSLLWYLEQLVGGPEMFEPFLKAYVAKYKFTTLDTEDFCSFLFEFFSDKVKEGVFSQVDWKAWFSTPGMPPYEPTFDTSLTDACSKLCRRWVDWDDSQEAPFTSTDLDALSSNQIVEFLAQLMEEPPLTLTKLKKMEELYGMNARGNAEIRFRWLRLCIAGRWIDQVPAALEMVTTQGRMKFVRPLYRDLYAWEDVRERTIDTYEKNKQYMMHVSSHTVAKDLKLIE</sequence>
<keyword evidence="14" id="KW-0434">Leukotriene biosynthesis</keyword>
<evidence type="ECO:0000256" key="9">
    <source>
        <dbReference type="ARBA" id="ARBA00022833"/>
    </source>
</evidence>
<dbReference type="GO" id="GO:0005829">
    <property type="term" value="C:cytosol"/>
    <property type="evidence" value="ECO:0007669"/>
    <property type="project" value="TreeGrafter"/>
</dbReference>
<evidence type="ECO:0000256" key="11">
    <source>
        <dbReference type="PIRSR" id="PIRSR612777-1"/>
    </source>
</evidence>
<evidence type="ECO:0000256" key="1">
    <source>
        <dbReference type="ARBA" id="ARBA00004496"/>
    </source>
</evidence>
<keyword evidence="5 14" id="KW-0963">Cytoplasm</keyword>
<comment type="subcellular location">
    <subcellularLocation>
        <location evidence="2">Cell membrane</location>
        <topology evidence="2">Lipid-anchor</topology>
        <topology evidence="2">GPI-anchor</topology>
    </subcellularLocation>
    <subcellularLocation>
        <location evidence="1 14">Cytoplasm</location>
    </subcellularLocation>
</comment>
<dbReference type="NCBIfam" id="TIGR02411">
    <property type="entry name" value="leuko_A4_hydro"/>
    <property type="match status" value="1"/>
</dbReference>
<dbReference type="InterPro" id="IPR014782">
    <property type="entry name" value="Peptidase_M1_dom"/>
</dbReference>
<feature type="active site" description="Proton acceptor" evidence="11">
    <location>
        <position position="295"/>
    </location>
</feature>
<dbReference type="Pfam" id="PF09127">
    <property type="entry name" value="Leuk-A4-hydro_C"/>
    <property type="match status" value="1"/>
</dbReference>
<dbReference type="Pfam" id="PF01433">
    <property type="entry name" value="Peptidase_M1"/>
    <property type="match status" value="1"/>
</dbReference>
<feature type="binding site" evidence="12">
    <location>
        <begin position="564"/>
        <end position="566"/>
    </location>
    <ligand>
        <name>a peptide</name>
        <dbReference type="ChEBI" id="CHEBI:60466"/>
    </ligand>
</feature>
<dbReference type="InterPro" id="IPR015211">
    <property type="entry name" value="Peptidase_M1_C"/>
</dbReference>
<evidence type="ECO:0000256" key="8">
    <source>
        <dbReference type="ARBA" id="ARBA00022801"/>
    </source>
</evidence>
<dbReference type="UniPathway" id="UPA00878"/>
<dbReference type="Pfam" id="PF17900">
    <property type="entry name" value="Peptidase_M1_N"/>
    <property type="match status" value="1"/>
</dbReference>
<comment type="cofactor">
    <cofactor evidence="13 14">
        <name>Zn(2+)</name>
        <dbReference type="ChEBI" id="CHEBI:29105"/>
    </cofactor>
    <text evidence="13 14">Binds 1 zinc ion per subunit.</text>
</comment>
<dbReference type="GO" id="GO:0005886">
    <property type="term" value="C:plasma membrane"/>
    <property type="evidence" value="ECO:0007669"/>
    <property type="project" value="UniProtKB-SubCell"/>
</dbReference>
<dbReference type="InterPro" id="IPR016024">
    <property type="entry name" value="ARM-type_fold"/>
</dbReference>
<dbReference type="InterPro" id="IPR034015">
    <property type="entry name" value="M1_LTA4H"/>
</dbReference>
<evidence type="ECO:0000256" key="4">
    <source>
        <dbReference type="ARBA" id="ARBA00010136"/>
    </source>
</evidence>
<dbReference type="OrthoDB" id="79562at2759"/>
<dbReference type="Gene3D" id="1.25.40.320">
    <property type="entry name" value="Peptidase M1, leukotriene A4 hydrolase/aminopeptidase C-terminal domain"/>
    <property type="match status" value="1"/>
</dbReference>
<comment type="similarity">
    <text evidence="4 14">Belongs to the peptidase M1 family.</text>
</comment>
<dbReference type="GO" id="GO:0006508">
    <property type="term" value="P:proteolysis"/>
    <property type="evidence" value="ECO:0007669"/>
    <property type="project" value="UniProtKB-KW"/>
</dbReference>
<feature type="binding site" evidence="13">
    <location>
        <position position="294"/>
    </location>
    <ligand>
        <name>Zn(2+)</name>
        <dbReference type="ChEBI" id="CHEBI:29105"/>
        <note>catalytic</note>
    </ligand>
</feature>
<dbReference type="InterPro" id="IPR049980">
    <property type="entry name" value="LTA4H_cat"/>
</dbReference>
<dbReference type="GO" id="GO:0043171">
    <property type="term" value="P:peptide catabolic process"/>
    <property type="evidence" value="ECO:0007669"/>
    <property type="project" value="TreeGrafter"/>
</dbReference>
<feature type="binding site" evidence="12">
    <location>
        <begin position="265"/>
        <end position="270"/>
    </location>
    <ligand>
        <name>a peptide</name>
        <dbReference type="ChEBI" id="CHEBI:60466"/>
    </ligand>
</feature>
<evidence type="ECO:0000256" key="2">
    <source>
        <dbReference type="ARBA" id="ARBA00004609"/>
    </source>
</evidence>
<dbReference type="FunFam" id="1.10.390.10:FF:000003">
    <property type="entry name" value="Leukotriene A(4) hydrolase"/>
    <property type="match status" value="1"/>
</dbReference>
<evidence type="ECO:0000256" key="7">
    <source>
        <dbReference type="ARBA" id="ARBA00022723"/>
    </source>
</evidence>
<dbReference type="InterPro" id="IPR027268">
    <property type="entry name" value="Peptidase_M4/M1_CTD_sf"/>
</dbReference>
<comment type="caution">
    <text evidence="16">The sequence shown here is derived from an EMBL/GenBank/DDBJ whole genome shotgun (WGS) entry which is preliminary data.</text>
</comment>
<dbReference type="Gene3D" id="1.10.390.10">
    <property type="entry name" value="Neutral Protease Domain 2"/>
    <property type="match status" value="1"/>
</dbReference>
<keyword evidence="6 14" id="KW-0645">Protease</keyword>
<keyword evidence="9 13" id="KW-0862">Zinc</keyword>
<evidence type="ECO:0000256" key="12">
    <source>
        <dbReference type="PIRSR" id="PIRSR612777-2"/>
    </source>
</evidence>
<feature type="active site" description="Proton donor" evidence="11">
    <location>
        <position position="382"/>
    </location>
</feature>
<evidence type="ECO:0000256" key="13">
    <source>
        <dbReference type="PIRSR" id="PIRSR612777-3"/>
    </source>
</evidence>
<name>A0A6A4VFY3_AMPAM</name>